<name>A0ABQ6M1P6_9GAMM</name>
<dbReference type="RefSeq" id="WP_285764881.1">
    <property type="nucleotide sequence ID" value="NZ_BSYJ01000005.1"/>
</dbReference>
<organism evidence="5 6">
    <name type="scientific">Biformimicrobium ophioploci</name>
    <dbReference type="NCBI Taxonomy" id="3036711"/>
    <lineage>
        <taxon>Bacteria</taxon>
        <taxon>Pseudomonadati</taxon>
        <taxon>Pseudomonadota</taxon>
        <taxon>Gammaproteobacteria</taxon>
        <taxon>Cellvibrionales</taxon>
        <taxon>Microbulbiferaceae</taxon>
        <taxon>Biformimicrobium</taxon>
    </lineage>
</organism>
<gene>
    <name evidence="5" type="ORF">MNKW57_25960</name>
</gene>
<keyword evidence="6" id="KW-1185">Reference proteome</keyword>
<keyword evidence="3" id="KW-0663">Pyridoxal phosphate</keyword>
<dbReference type="InterPro" id="IPR001926">
    <property type="entry name" value="TrpB-like_PALP"/>
</dbReference>
<dbReference type="PANTHER" id="PTHR43780:SF2">
    <property type="entry name" value="1-AMINOCYCLOPROPANE-1-CARBOXYLATE DEAMINASE-RELATED"/>
    <property type="match status" value="1"/>
</dbReference>
<evidence type="ECO:0000313" key="6">
    <source>
        <dbReference type="Proteomes" id="UP001224392"/>
    </source>
</evidence>
<dbReference type="SUPFAM" id="SSF53686">
    <property type="entry name" value="Tryptophan synthase beta subunit-like PLP-dependent enzymes"/>
    <property type="match status" value="1"/>
</dbReference>
<dbReference type="PANTHER" id="PTHR43780">
    <property type="entry name" value="1-AMINOCYCLOPROPANE-1-CARBOXYLATE DEAMINASE-RELATED"/>
    <property type="match status" value="1"/>
</dbReference>
<comment type="similarity">
    <text evidence="2">Belongs to the ACC deaminase/D-cysteine desulfhydrase family.</text>
</comment>
<evidence type="ECO:0000256" key="2">
    <source>
        <dbReference type="ARBA" id="ARBA00008639"/>
    </source>
</evidence>
<dbReference type="EMBL" id="BSYJ01000005">
    <property type="protein sequence ID" value="GMG88275.1"/>
    <property type="molecule type" value="Genomic_DNA"/>
</dbReference>
<dbReference type="InterPro" id="IPR036052">
    <property type="entry name" value="TrpB-like_PALP_sf"/>
</dbReference>
<evidence type="ECO:0000256" key="3">
    <source>
        <dbReference type="ARBA" id="ARBA00022898"/>
    </source>
</evidence>
<comment type="cofactor">
    <cofactor evidence="1">
        <name>pyridoxal 5'-phosphate</name>
        <dbReference type="ChEBI" id="CHEBI:597326"/>
    </cofactor>
</comment>
<reference evidence="5 6" key="1">
    <citation type="submission" date="2023-04" db="EMBL/GenBank/DDBJ databases">
        <title>Marinobulbifer ophiurae gen. nov., sp. Nov., isolate from tissue of brittle star Ophioplocus japonicus.</title>
        <authorList>
            <person name="Kawano K."/>
            <person name="Sawayama S."/>
            <person name="Nakagawa S."/>
        </authorList>
    </citation>
    <scope>NUCLEOTIDE SEQUENCE [LARGE SCALE GENOMIC DNA]</scope>
    <source>
        <strain evidence="5 6">NKW57</strain>
    </source>
</reference>
<accession>A0ABQ6M1P6</accession>
<dbReference type="Gene3D" id="3.40.50.1100">
    <property type="match status" value="2"/>
</dbReference>
<evidence type="ECO:0000256" key="1">
    <source>
        <dbReference type="ARBA" id="ARBA00001933"/>
    </source>
</evidence>
<sequence length="341" mass="36916">MPLNIPFPKRTAIAQLPTPLQPLDRITEKYCRDPDTGPRIWIKRDDLTEMALSGNKIRKLEFVVAAAQASGCDTLITCGGLQSNHCRATALLGARLGLKVHLVLRGEPGPVADGNLLLDHVAGAEVSTYPPGKYIAELPQLLEQWKTFYGERGSKAFVIPTGASDGYGIWGYLNAVEELERDFAAAGIAPQHIVCATGSGGTQAGLTLGFHLAGSDTQVTGYAVCDDEQYFLDKVAEDVEHWQSLYSVSADLCGMQVNVNADYIGPGYGVAGEDVFSTIRELAALEGIVLDPVYTGKAFHGLLRDIELGRYEGCRDLVFIHTGGLFGLFPQREQMVRQCVN</sequence>
<dbReference type="PIRSF" id="PIRSF006278">
    <property type="entry name" value="ACCD_DCysDesulf"/>
    <property type="match status" value="1"/>
</dbReference>
<protein>
    <submittedName>
        <fullName evidence="5">Aminocyclopropane-1-carboxylate deaminase/D-cysteine desulfhydrase family protein</fullName>
    </submittedName>
</protein>
<evidence type="ECO:0000259" key="4">
    <source>
        <dbReference type="Pfam" id="PF00291"/>
    </source>
</evidence>
<dbReference type="InterPro" id="IPR027278">
    <property type="entry name" value="ACCD_DCysDesulf"/>
</dbReference>
<feature type="domain" description="Tryptophan synthase beta chain-like PALP" evidence="4">
    <location>
        <begin position="15"/>
        <end position="323"/>
    </location>
</feature>
<comment type="caution">
    <text evidence="5">The sequence shown here is derived from an EMBL/GenBank/DDBJ whole genome shotgun (WGS) entry which is preliminary data.</text>
</comment>
<evidence type="ECO:0000313" key="5">
    <source>
        <dbReference type="EMBL" id="GMG88275.1"/>
    </source>
</evidence>
<dbReference type="Proteomes" id="UP001224392">
    <property type="component" value="Unassembled WGS sequence"/>
</dbReference>
<dbReference type="Pfam" id="PF00291">
    <property type="entry name" value="PALP"/>
    <property type="match status" value="1"/>
</dbReference>
<proteinExistence type="inferred from homology"/>